<dbReference type="Gene3D" id="1.10.287.950">
    <property type="entry name" value="Methyl-accepting chemotaxis protein"/>
    <property type="match status" value="1"/>
</dbReference>
<accession>A0A940MZL0</accession>
<keyword evidence="2" id="KW-1185">Reference proteome</keyword>
<dbReference type="EMBL" id="JAGIZA010000008">
    <property type="protein sequence ID" value="MBP0494072.1"/>
    <property type="molecule type" value="Genomic_DNA"/>
</dbReference>
<dbReference type="AlphaFoldDB" id="A0A940MZL0"/>
<gene>
    <name evidence="1" type="ORF">J5Y10_14905</name>
</gene>
<organism evidence="1 2">
    <name type="scientific">Roseomonas indoligenes</name>
    <dbReference type="NCBI Taxonomy" id="2820811"/>
    <lineage>
        <taxon>Bacteria</taxon>
        <taxon>Pseudomonadati</taxon>
        <taxon>Pseudomonadota</taxon>
        <taxon>Alphaproteobacteria</taxon>
        <taxon>Acetobacterales</taxon>
        <taxon>Roseomonadaceae</taxon>
        <taxon>Roseomonas</taxon>
    </lineage>
</organism>
<sequence length="133" mass="13827">MIRSLSDWPIAARLHLCTLMAVLGLVGIAACEIRARSVELEQHRAEGLRAVVEGAATREIAASVQDVSRATEEATAAMREVAGLTDRAGKGSGTVSAAAEAVSGAATAIQREVDGFPQAMRREEGKDVTVLAA</sequence>
<comment type="caution">
    <text evidence="1">The sequence shown here is derived from an EMBL/GenBank/DDBJ whole genome shotgun (WGS) entry which is preliminary data.</text>
</comment>
<dbReference type="PROSITE" id="PS51257">
    <property type="entry name" value="PROKAR_LIPOPROTEIN"/>
    <property type="match status" value="1"/>
</dbReference>
<name>A0A940MZL0_9PROT</name>
<evidence type="ECO:0000313" key="2">
    <source>
        <dbReference type="Proteomes" id="UP000677537"/>
    </source>
</evidence>
<reference evidence="1" key="1">
    <citation type="submission" date="2021-03" db="EMBL/GenBank/DDBJ databases">
        <authorList>
            <person name="So Y."/>
        </authorList>
    </citation>
    <scope>NUCLEOTIDE SEQUENCE</scope>
    <source>
        <strain evidence="1">SG15</strain>
    </source>
</reference>
<evidence type="ECO:0000313" key="1">
    <source>
        <dbReference type="EMBL" id="MBP0494072.1"/>
    </source>
</evidence>
<dbReference type="RefSeq" id="WP_209374813.1">
    <property type="nucleotide sequence ID" value="NZ_JAGIZA010000008.1"/>
</dbReference>
<protein>
    <recommendedName>
        <fullName evidence="3">Methyl-accepting chemotaxis protein</fullName>
    </recommendedName>
</protein>
<evidence type="ECO:0008006" key="3">
    <source>
        <dbReference type="Google" id="ProtNLM"/>
    </source>
</evidence>
<dbReference type="Proteomes" id="UP000677537">
    <property type="component" value="Unassembled WGS sequence"/>
</dbReference>
<proteinExistence type="predicted"/>